<dbReference type="PANTHER" id="PTHR42693:SF53">
    <property type="entry name" value="ENDO-4-O-SULFATASE"/>
    <property type="match status" value="1"/>
</dbReference>
<dbReference type="KEGG" id="ahz:APS56_02985"/>
<evidence type="ECO:0000256" key="3">
    <source>
        <dbReference type="ARBA" id="ARBA00022801"/>
    </source>
</evidence>
<dbReference type="InterPro" id="IPR000917">
    <property type="entry name" value="Sulfatase_N"/>
</dbReference>
<evidence type="ECO:0000256" key="1">
    <source>
        <dbReference type="ARBA" id="ARBA00008779"/>
    </source>
</evidence>
<feature type="domain" description="Sulfatase N-terminal" evidence="5">
    <location>
        <begin position="38"/>
        <end position="394"/>
    </location>
</feature>
<evidence type="ECO:0000313" key="6">
    <source>
        <dbReference type="EMBL" id="ALJ04174.1"/>
    </source>
</evidence>
<dbReference type="GO" id="GO:0046872">
    <property type="term" value="F:metal ion binding"/>
    <property type="evidence" value="ECO:0007669"/>
    <property type="project" value="UniProtKB-KW"/>
</dbReference>
<keyword evidence="3" id="KW-0378">Hydrolase</keyword>
<dbReference type="AlphaFoldDB" id="A0A0N7HY38"/>
<accession>A0A0N7HY38</accession>
<organism evidence="6 7">
    <name type="scientific">Pseudalgibacter alginicilyticus</name>
    <dbReference type="NCBI Taxonomy" id="1736674"/>
    <lineage>
        <taxon>Bacteria</taxon>
        <taxon>Pseudomonadati</taxon>
        <taxon>Bacteroidota</taxon>
        <taxon>Flavobacteriia</taxon>
        <taxon>Flavobacteriales</taxon>
        <taxon>Flavobacteriaceae</taxon>
        <taxon>Pseudalgibacter</taxon>
    </lineage>
</organism>
<gene>
    <name evidence="6" type="ORF">APS56_02985</name>
</gene>
<dbReference type="GO" id="GO:0004065">
    <property type="term" value="F:arylsulfatase activity"/>
    <property type="evidence" value="ECO:0007669"/>
    <property type="project" value="TreeGrafter"/>
</dbReference>
<dbReference type="InterPro" id="IPR050738">
    <property type="entry name" value="Sulfatase"/>
</dbReference>
<evidence type="ECO:0000256" key="2">
    <source>
        <dbReference type="ARBA" id="ARBA00022723"/>
    </source>
</evidence>
<sequence>MKKIMSIKSVLQITLISIVFFSCNEKEEKKSITHTTKPNIIYILADDLGIGDVSIYNENSKIETPNIDALATNGVMYTDAHTSSAVCTPTRYSILTGRYNWRTSLKQGVVSGYSKSLIKPNRTTIADVLKDNGYNTAFIGKWHMGWDWDITKPDSLGLDIDNLKARPEVDFTTPIKNGPNTHGFDYSYGFCGSLDMPPYVWVENDMPTSVPTKYTKGKTKQGTWRYGLTADNFEHEQALPEITKRTVSYINDNAKKDDPFFVYMPLPAPHTPILPTDAFKGKSGLENPYADFVIMVDWVVGEVTKALEANGISENTLIVFTSDNGCSPTANFKQLKSKDHNPSYVYRGTKSDIFEGGHRVPYIMTWKNNIQPTKTEQLVCTTDFFATVADVLNIDLEDNVAEDSFSHLTNSEAPKRESIIHHSVRGEFAYRKGDYKVNFCKGSGGWSYPNINTKKAIYDTLPMVQLYNVKTDAAETKNLQAEHPEIVKEFKADLLKIINDGRSTVGAKQENDGTSDWPQLEKLKNTKL</sequence>
<evidence type="ECO:0000313" key="7">
    <source>
        <dbReference type="Proteomes" id="UP000057981"/>
    </source>
</evidence>
<dbReference type="Gene3D" id="3.40.720.10">
    <property type="entry name" value="Alkaline Phosphatase, subunit A"/>
    <property type="match status" value="1"/>
</dbReference>
<dbReference type="PROSITE" id="PS00523">
    <property type="entry name" value="SULFATASE_1"/>
    <property type="match status" value="1"/>
</dbReference>
<name>A0A0N7HY38_9FLAO</name>
<dbReference type="STRING" id="1736674.APS56_02985"/>
<keyword evidence="7" id="KW-1185">Reference proteome</keyword>
<evidence type="ECO:0000256" key="4">
    <source>
        <dbReference type="ARBA" id="ARBA00022837"/>
    </source>
</evidence>
<dbReference type="InterPro" id="IPR017850">
    <property type="entry name" value="Alkaline_phosphatase_core_sf"/>
</dbReference>
<dbReference type="CDD" id="cd16143">
    <property type="entry name" value="ARS_like"/>
    <property type="match status" value="1"/>
</dbReference>
<keyword evidence="4" id="KW-0106">Calcium</keyword>
<dbReference type="Proteomes" id="UP000057981">
    <property type="component" value="Chromosome"/>
</dbReference>
<dbReference type="PANTHER" id="PTHR42693">
    <property type="entry name" value="ARYLSULFATASE FAMILY MEMBER"/>
    <property type="match status" value="1"/>
</dbReference>
<dbReference type="Pfam" id="PF00884">
    <property type="entry name" value="Sulfatase"/>
    <property type="match status" value="1"/>
</dbReference>
<proteinExistence type="inferred from homology"/>
<dbReference type="PROSITE" id="PS51257">
    <property type="entry name" value="PROKAR_LIPOPROTEIN"/>
    <property type="match status" value="1"/>
</dbReference>
<dbReference type="EMBL" id="CP012898">
    <property type="protein sequence ID" value="ALJ04174.1"/>
    <property type="molecule type" value="Genomic_DNA"/>
</dbReference>
<dbReference type="PATRIC" id="fig|1736674.3.peg.622"/>
<keyword evidence="2" id="KW-0479">Metal-binding</keyword>
<dbReference type="Gene3D" id="3.30.1120.10">
    <property type="match status" value="1"/>
</dbReference>
<dbReference type="PROSITE" id="PS00149">
    <property type="entry name" value="SULFATASE_2"/>
    <property type="match status" value="1"/>
</dbReference>
<evidence type="ECO:0000259" key="5">
    <source>
        <dbReference type="Pfam" id="PF00884"/>
    </source>
</evidence>
<dbReference type="InterPro" id="IPR024607">
    <property type="entry name" value="Sulfatase_CS"/>
</dbReference>
<comment type="similarity">
    <text evidence="1">Belongs to the sulfatase family.</text>
</comment>
<protein>
    <submittedName>
        <fullName evidence="6">Arylsulfatase</fullName>
    </submittedName>
</protein>
<dbReference type="OrthoDB" id="9765065at2"/>
<reference evidence="6 7" key="1">
    <citation type="submission" date="2015-10" db="EMBL/GenBank/DDBJ databases">
        <authorList>
            <person name="Gilbert D.G."/>
        </authorList>
    </citation>
    <scope>NUCLEOTIDE SEQUENCE [LARGE SCALE GENOMIC DNA]</scope>
    <source>
        <strain evidence="7">HZ-22</strain>
    </source>
</reference>
<dbReference type="SUPFAM" id="SSF53649">
    <property type="entry name" value="Alkaline phosphatase-like"/>
    <property type="match status" value="1"/>
</dbReference>